<sequence>MKTFENLNEITELSKEEQSKIMGGMRWNGFGSDNVEDNRSGHEFNNTLFTWINRDGSHK</sequence>
<accession>A0ABQ2BJR5</accession>
<reference evidence="2" key="1">
    <citation type="journal article" date="2019" name="Int. J. Syst. Evol. Microbiol.">
        <title>The Global Catalogue of Microorganisms (GCM) 10K type strain sequencing project: providing services to taxonomists for standard genome sequencing and annotation.</title>
        <authorList>
            <consortium name="The Broad Institute Genomics Platform"/>
            <consortium name="The Broad Institute Genome Sequencing Center for Infectious Disease"/>
            <person name="Wu L."/>
            <person name="Ma J."/>
        </authorList>
    </citation>
    <scope>NUCLEOTIDE SEQUENCE [LARGE SCALE GENOMIC DNA]</scope>
    <source>
        <strain evidence="2">CCM 8939</strain>
    </source>
</reference>
<evidence type="ECO:0000313" key="2">
    <source>
        <dbReference type="Proteomes" id="UP000645390"/>
    </source>
</evidence>
<evidence type="ECO:0000313" key="1">
    <source>
        <dbReference type="EMBL" id="GGI26745.1"/>
    </source>
</evidence>
<proteinExistence type="predicted"/>
<dbReference type="RefSeq" id="WP_188414718.1">
    <property type="nucleotide sequence ID" value="NZ_BMDJ01000006.1"/>
</dbReference>
<evidence type="ECO:0008006" key="3">
    <source>
        <dbReference type="Google" id="ProtNLM"/>
    </source>
</evidence>
<comment type="caution">
    <text evidence="1">The sequence shown here is derived from an EMBL/GenBank/DDBJ whole genome shotgun (WGS) entry which is preliminary data.</text>
</comment>
<gene>
    <name evidence="1" type="ORF">GCM10008119_24200</name>
</gene>
<keyword evidence="2" id="KW-1185">Reference proteome</keyword>
<protein>
    <recommendedName>
        <fullName evidence="3">Bacteriocin-type signal sequence</fullName>
    </recommendedName>
</protein>
<name>A0ABQ2BJR5_9SPHI</name>
<organism evidence="1 2">
    <name type="scientific">Pedobacter mendelii</name>
    <dbReference type="NCBI Taxonomy" id="1908240"/>
    <lineage>
        <taxon>Bacteria</taxon>
        <taxon>Pseudomonadati</taxon>
        <taxon>Bacteroidota</taxon>
        <taxon>Sphingobacteriia</taxon>
        <taxon>Sphingobacteriales</taxon>
        <taxon>Sphingobacteriaceae</taxon>
        <taxon>Pedobacter</taxon>
    </lineage>
</organism>
<dbReference type="EMBL" id="BMDJ01000006">
    <property type="protein sequence ID" value="GGI26745.1"/>
    <property type="molecule type" value="Genomic_DNA"/>
</dbReference>
<dbReference type="Proteomes" id="UP000645390">
    <property type="component" value="Unassembled WGS sequence"/>
</dbReference>